<dbReference type="EMBL" id="PYXZ01000006">
    <property type="protein sequence ID" value="PUA80270.1"/>
    <property type="molecule type" value="Genomic_DNA"/>
</dbReference>
<dbReference type="Pfam" id="PF09990">
    <property type="entry name" value="DUF2231"/>
    <property type="match status" value="1"/>
</dbReference>
<keyword evidence="4" id="KW-1185">Reference proteome</keyword>
<feature type="domain" description="DUF2231" evidence="2">
    <location>
        <begin position="5"/>
        <end position="154"/>
    </location>
</feature>
<evidence type="ECO:0000313" key="4">
    <source>
        <dbReference type="Proteomes" id="UP000244867"/>
    </source>
</evidence>
<evidence type="ECO:0000313" key="3">
    <source>
        <dbReference type="EMBL" id="PUA80270.1"/>
    </source>
</evidence>
<evidence type="ECO:0000256" key="1">
    <source>
        <dbReference type="SAM" id="Phobius"/>
    </source>
</evidence>
<reference evidence="3 4" key="1">
    <citation type="submission" date="2018-03" db="EMBL/GenBank/DDBJ databases">
        <authorList>
            <person name="Keele B.F."/>
        </authorList>
    </citation>
    <scope>NUCLEOTIDE SEQUENCE [LARGE SCALE GENOMIC DNA]</scope>
    <source>
        <strain evidence="3 4">IB-3</strain>
    </source>
</reference>
<feature type="transmembrane region" description="Helical" evidence="1">
    <location>
        <begin position="86"/>
        <end position="110"/>
    </location>
</feature>
<protein>
    <recommendedName>
        <fullName evidence="2">DUF2231 domain-containing protein</fullName>
    </recommendedName>
</protein>
<keyword evidence="1" id="KW-0472">Membrane</keyword>
<name>A0A2R7YV34_9ACTN</name>
<accession>A0A2R7YV34</accession>
<sequence length="155" mass="16133">MEINGLPLHPLVVHAVVILGPLAGLVGLAYAFVPRWRWLLRWPLVVLAVIVAIASVVAVQAGESLLDSRPELEPIVEDHEEWGERLRLVSVLFVPVAAFAAWAMGGTSALTSGRGAATSRGVLGGVATGLLVIGSLALMVLVFLAGDSGAQAVWG</sequence>
<gene>
    <name evidence="3" type="ORF">C7S10_14095</name>
</gene>
<proteinExistence type="predicted"/>
<dbReference type="AlphaFoldDB" id="A0A2R7YV34"/>
<dbReference type="Proteomes" id="UP000244867">
    <property type="component" value="Unassembled WGS sequence"/>
</dbReference>
<comment type="caution">
    <text evidence="3">The sequence shown here is derived from an EMBL/GenBank/DDBJ whole genome shotgun (WGS) entry which is preliminary data.</text>
</comment>
<feature type="transmembrane region" description="Helical" evidence="1">
    <location>
        <begin position="12"/>
        <end position="32"/>
    </location>
</feature>
<dbReference type="InterPro" id="IPR019251">
    <property type="entry name" value="DUF2231_TM"/>
</dbReference>
<keyword evidence="1" id="KW-0812">Transmembrane</keyword>
<organism evidence="3 4">
    <name type="scientific">Nocardioides currus</name>
    <dbReference type="NCBI Taxonomy" id="2133958"/>
    <lineage>
        <taxon>Bacteria</taxon>
        <taxon>Bacillati</taxon>
        <taxon>Actinomycetota</taxon>
        <taxon>Actinomycetes</taxon>
        <taxon>Propionibacteriales</taxon>
        <taxon>Nocardioidaceae</taxon>
        <taxon>Nocardioides</taxon>
    </lineage>
</organism>
<feature type="transmembrane region" description="Helical" evidence="1">
    <location>
        <begin position="122"/>
        <end position="145"/>
    </location>
</feature>
<evidence type="ECO:0000259" key="2">
    <source>
        <dbReference type="Pfam" id="PF09990"/>
    </source>
</evidence>
<keyword evidence="1" id="KW-1133">Transmembrane helix</keyword>
<dbReference type="OrthoDB" id="3830771at2"/>
<dbReference type="RefSeq" id="WP_108345079.1">
    <property type="nucleotide sequence ID" value="NZ_PYXZ01000006.1"/>
</dbReference>
<feature type="transmembrane region" description="Helical" evidence="1">
    <location>
        <begin position="44"/>
        <end position="66"/>
    </location>
</feature>